<dbReference type="EMBL" id="CM009757">
    <property type="protein sequence ID" value="PUZ42408.1"/>
    <property type="molecule type" value="Genomic_DNA"/>
</dbReference>
<keyword evidence="2" id="KW-1185">Reference proteome</keyword>
<dbReference type="AlphaFoldDB" id="A0A2T7CGI1"/>
<accession>A0A2T7CGI1</accession>
<dbReference type="Proteomes" id="UP000244336">
    <property type="component" value="Chromosome 9"/>
</dbReference>
<organism evidence="1 2">
    <name type="scientific">Panicum hallii var. hallii</name>
    <dbReference type="NCBI Taxonomy" id="1504633"/>
    <lineage>
        <taxon>Eukaryota</taxon>
        <taxon>Viridiplantae</taxon>
        <taxon>Streptophyta</taxon>
        <taxon>Embryophyta</taxon>
        <taxon>Tracheophyta</taxon>
        <taxon>Spermatophyta</taxon>
        <taxon>Magnoliopsida</taxon>
        <taxon>Liliopsida</taxon>
        <taxon>Poales</taxon>
        <taxon>Poaceae</taxon>
        <taxon>PACMAD clade</taxon>
        <taxon>Panicoideae</taxon>
        <taxon>Panicodae</taxon>
        <taxon>Paniceae</taxon>
        <taxon>Panicinae</taxon>
        <taxon>Panicum</taxon>
        <taxon>Panicum sect. Panicum</taxon>
    </lineage>
</organism>
<sequence>MSCECKIIILDSLGITLTSIPNLSFHHSPADEELLLSLEEIKKIAVVLILQSETVWSCSSKQHVEVHGSQIIPASNWMLYSECLNRPSRHIISPALCV</sequence>
<evidence type="ECO:0000313" key="2">
    <source>
        <dbReference type="Proteomes" id="UP000244336"/>
    </source>
</evidence>
<protein>
    <submittedName>
        <fullName evidence="1">Uncharacterized protein</fullName>
    </submittedName>
</protein>
<reference evidence="1 2" key="1">
    <citation type="submission" date="2018-04" db="EMBL/GenBank/DDBJ databases">
        <title>WGS assembly of Panicum hallii var. hallii HAL2.</title>
        <authorList>
            <person name="Lovell J."/>
            <person name="Jenkins J."/>
            <person name="Lowry D."/>
            <person name="Mamidi S."/>
            <person name="Sreedasyam A."/>
            <person name="Weng X."/>
            <person name="Barry K."/>
            <person name="Bonette J."/>
            <person name="Campitelli B."/>
            <person name="Daum C."/>
            <person name="Gordon S."/>
            <person name="Gould B."/>
            <person name="Lipzen A."/>
            <person name="MacQueen A."/>
            <person name="Palacio-Mejia J."/>
            <person name="Plott C."/>
            <person name="Shakirov E."/>
            <person name="Shu S."/>
            <person name="Yoshinaga Y."/>
            <person name="Zane M."/>
            <person name="Rokhsar D."/>
            <person name="Grimwood J."/>
            <person name="Schmutz J."/>
            <person name="Juenger T."/>
        </authorList>
    </citation>
    <scope>NUCLEOTIDE SEQUENCE [LARGE SCALE GENOMIC DNA]</scope>
    <source>
        <strain evidence="2">cv. HAL2</strain>
    </source>
</reference>
<dbReference type="Gramene" id="PUZ42408">
    <property type="protein sequence ID" value="PUZ42408"/>
    <property type="gene ID" value="GQ55_9G579900"/>
</dbReference>
<proteinExistence type="predicted"/>
<name>A0A2T7CGI1_9POAL</name>
<gene>
    <name evidence="1" type="ORF">GQ55_9G579900</name>
</gene>
<evidence type="ECO:0000313" key="1">
    <source>
        <dbReference type="EMBL" id="PUZ42408.1"/>
    </source>
</evidence>